<feature type="region of interest" description="Disordered" evidence="1">
    <location>
        <begin position="110"/>
        <end position="131"/>
    </location>
</feature>
<proteinExistence type="predicted"/>
<dbReference type="Pfam" id="PF12788">
    <property type="entry name" value="YmaF"/>
    <property type="match status" value="1"/>
</dbReference>
<gene>
    <name evidence="2" type="ORF">E0485_00900</name>
</gene>
<reference evidence="2 3" key="1">
    <citation type="submission" date="2019-03" db="EMBL/GenBank/DDBJ databases">
        <authorList>
            <person name="Kim M.K.M."/>
        </authorList>
    </citation>
    <scope>NUCLEOTIDE SEQUENCE [LARGE SCALE GENOMIC DNA]</scope>
    <source>
        <strain evidence="2 3">18JY21-1</strain>
    </source>
</reference>
<protein>
    <recommendedName>
        <fullName evidence="4">YmaF family protein</fullName>
    </recommendedName>
</protein>
<organism evidence="2 3">
    <name type="scientific">Paenibacillus albiflavus</name>
    <dbReference type="NCBI Taxonomy" id="2545760"/>
    <lineage>
        <taxon>Bacteria</taxon>
        <taxon>Bacillati</taxon>
        <taxon>Bacillota</taxon>
        <taxon>Bacilli</taxon>
        <taxon>Bacillales</taxon>
        <taxon>Paenibacillaceae</taxon>
        <taxon>Paenibacillus</taxon>
    </lineage>
</organism>
<dbReference type="OrthoDB" id="1682334at2"/>
<dbReference type="Proteomes" id="UP000295418">
    <property type="component" value="Unassembled WGS sequence"/>
</dbReference>
<evidence type="ECO:0008006" key="4">
    <source>
        <dbReference type="Google" id="ProtNLM"/>
    </source>
</evidence>
<name>A0A4V2WPV4_9BACL</name>
<dbReference type="AlphaFoldDB" id="A0A4V2WPV4"/>
<keyword evidence="3" id="KW-1185">Reference proteome</keyword>
<dbReference type="EMBL" id="SKFG01000001">
    <property type="protein sequence ID" value="TCZ80882.1"/>
    <property type="molecule type" value="Genomic_DNA"/>
</dbReference>
<dbReference type="RefSeq" id="WP_132415619.1">
    <property type="nucleotide sequence ID" value="NZ_SKFG01000001.1"/>
</dbReference>
<evidence type="ECO:0000313" key="3">
    <source>
        <dbReference type="Proteomes" id="UP000295418"/>
    </source>
</evidence>
<dbReference type="InterPro" id="IPR024307">
    <property type="entry name" value="YmaF"/>
</dbReference>
<evidence type="ECO:0000313" key="2">
    <source>
        <dbReference type="EMBL" id="TCZ80882.1"/>
    </source>
</evidence>
<sequence>MSTDIPITGFIVHSEDGDLEHTHKLYITSWNGRPLHVHQFAGTTSYNVGHSHDYSATTAPALSSVPHTHEYFATTTFDAGHSHVIKGTTGPAIPIPGGGHIHRFEGITTVNGSTPHTHSYKGQTGNEIAYA</sequence>
<comment type="caution">
    <text evidence="2">The sequence shown here is derived from an EMBL/GenBank/DDBJ whole genome shotgun (WGS) entry which is preliminary data.</text>
</comment>
<accession>A0A4V2WPV4</accession>
<evidence type="ECO:0000256" key="1">
    <source>
        <dbReference type="SAM" id="MobiDB-lite"/>
    </source>
</evidence>